<dbReference type="InterPro" id="IPR036590">
    <property type="entry name" value="SRAP-like"/>
</dbReference>
<reference evidence="1 2" key="1">
    <citation type="submission" date="2016-10" db="EMBL/GenBank/DDBJ databases">
        <authorList>
            <person name="Varghese N."/>
            <person name="Submissions S."/>
        </authorList>
    </citation>
    <scope>NUCLEOTIDE SEQUENCE [LARGE SCALE GENOMIC DNA]</scope>
    <source>
        <strain evidence="1 2">DSM 26672</strain>
    </source>
</reference>
<evidence type="ECO:0000313" key="2">
    <source>
        <dbReference type="Proteomes" id="UP000199468"/>
    </source>
</evidence>
<comment type="caution">
    <text evidence="1">The sequence shown here is derived from an EMBL/GenBank/DDBJ whole genome shotgun (WGS) entry which is preliminary data.</text>
</comment>
<dbReference type="RefSeq" id="WP_061969042.1">
    <property type="nucleotide sequence ID" value="NZ_FNBZ01000005.1"/>
</dbReference>
<protein>
    <submittedName>
        <fullName evidence="1">Uncharacterized protein</fullName>
    </submittedName>
</protein>
<dbReference type="SUPFAM" id="SSF143081">
    <property type="entry name" value="BB1717-like"/>
    <property type="match status" value="1"/>
</dbReference>
<evidence type="ECO:0000313" key="1">
    <source>
        <dbReference type="EMBL" id="SDG83709.1"/>
    </source>
</evidence>
<sequence length="88" mass="9712">MNLSVMQAHPIAFGMPLMLPVFRKAVRAGLPVILTTPEECETWMTAPWEEARALQRPLADGALDIVARCVKKDGDDSEPELPKQVSLL</sequence>
<accession>A0ABY0P382</accession>
<dbReference type="Gene3D" id="3.90.1680.20">
    <property type="match status" value="1"/>
</dbReference>
<gene>
    <name evidence="1" type="ORF">SAMN05421844_105409</name>
</gene>
<dbReference type="Proteomes" id="UP000199468">
    <property type="component" value="Unassembled WGS sequence"/>
</dbReference>
<name>A0ABY0P382_9HYPH</name>
<organism evidence="1 2">
    <name type="scientific">Bosea robiniae</name>
    <dbReference type="NCBI Taxonomy" id="1036780"/>
    <lineage>
        <taxon>Bacteria</taxon>
        <taxon>Pseudomonadati</taxon>
        <taxon>Pseudomonadota</taxon>
        <taxon>Alphaproteobacteria</taxon>
        <taxon>Hyphomicrobiales</taxon>
        <taxon>Boseaceae</taxon>
        <taxon>Bosea</taxon>
    </lineage>
</organism>
<keyword evidence="2" id="KW-1185">Reference proteome</keyword>
<dbReference type="EMBL" id="FNBZ01000005">
    <property type="protein sequence ID" value="SDG83709.1"/>
    <property type="molecule type" value="Genomic_DNA"/>
</dbReference>
<proteinExistence type="predicted"/>